<dbReference type="InterPro" id="IPR050179">
    <property type="entry name" value="Trans_hexapeptide_repeat"/>
</dbReference>
<organism evidence="2 3">
    <name type="scientific">Algoriphagus zhangzhouensis</name>
    <dbReference type="NCBI Taxonomy" id="1073327"/>
    <lineage>
        <taxon>Bacteria</taxon>
        <taxon>Pseudomonadati</taxon>
        <taxon>Bacteroidota</taxon>
        <taxon>Cytophagia</taxon>
        <taxon>Cytophagales</taxon>
        <taxon>Cyclobacteriaceae</taxon>
        <taxon>Algoriphagus</taxon>
    </lineage>
</organism>
<name>A0A1M7ZF05_9BACT</name>
<dbReference type="STRING" id="1073327.SAMN04488108_2764"/>
<dbReference type="Proteomes" id="UP000184609">
    <property type="component" value="Unassembled WGS sequence"/>
</dbReference>
<dbReference type="Pfam" id="PF00132">
    <property type="entry name" value="Hexapep"/>
    <property type="match status" value="1"/>
</dbReference>
<sequence>MILVGHSDGGVAVAMDLASELLGINQYDIVKNVDRPNCIISDRYSATHFFENEYDFNENIALPVQFGVHHSNVKYLLYHFFKNKHGVSQSRYVDVIHPQTYFGPSSEQAGGILIEPMALVSSMCQLGFGITIKRSASVGHHAVLGDFVNINPGAVLSGFVNIGEGTEIGTGVSVSNNVTIGKRCLIGAGSVVTRDIPDGVIAYGNPCKVIRENERWKGIELEPDFK</sequence>
<comment type="similarity">
    <text evidence="1">Belongs to the transferase hexapeptide repeat family.</text>
</comment>
<proteinExistence type="inferred from homology"/>
<accession>A0A1M7ZF05</accession>
<dbReference type="AlphaFoldDB" id="A0A1M7ZF05"/>
<dbReference type="PANTHER" id="PTHR43300:SF7">
    <property type="entry name" value="UDP-N-ACETYLBACILLOSAMINE N-ACETYLTRANSFERASE"/>
    <property type="match status" value="1"/>
</dbReference>
<evidence type="ECO:0000313" key="3">
    <source>
        <dbReference type="Proteomes" id="UP000184609"/>
    </source>
</evidence>
<dbReference type="EMBL" id="FRXN01000003">
    <property type="protein sequence ID" value="SHO63454.1"/>
    <property type="molecule type" value="Genomic_DNA"/>
</dbReference>
<dbReference type="InterPro" id="IPR011004">
    <property type="entry name" value="Trimer_LpxA-like_sf"/>
</dbReference>
<dbReference type="GO" id="GO:0016740">
    <property type="term" value="F:transferase activity"/>
    <property type="evidence" value="ECO:0007669"/>
    <property type="project" value="UniProtKB-KW"/>
</dbReference>
<keyword evidence="2" id="KW-0808">Transferase</keyword>
<keyword evidence="3" id="KW-1185">Reference proteome</keyword>
<dbReference type="SUPFAM" id="SSF51161">
    <property type="entry name" value="Trimeric LpxA-like enzymes"/>
    <property type="match status" value="1"/>
</dbReference>
<dbReference type="Gene3D" id="2.160.10.10">
    <property type="entry name" value="Hexapeptide repeat proteins"/>
    <property type="match status" value="1"/>
</dbReference>
<reference evidence="3" key="1">
    <citation type="submission" date="2016-12" db="EMBL/GenBank/DDBJ databases">
        <authorList>
            <person name="Varghese N."/>
            <person name="Submissions S."/>
        </authorList>
    </citation>
    <scope>NUCLEOTIDE SEQUENCE [LARGE SCALE GENOMIC DNA]</scope>
    <source>
        <strain evidence="3">DSM 25035</strain>
    </source>
</reference>
<dbReference type="InterPro" id="IPR001451">
    <property type="entry name" value="Hexapep"/>
</dbReference>
<gene>
    <name evidence="2" type="ORF">SAMN04488108_2764</name>
</gene>
<evidence type="ECO:0000256" key="1">
    <source>
        <dbReference type="ARBA" id="ARBA00007274"/>
    </source>
</evidence>
<dbReference type="PANTHER" id="PTHR43300">
    <property type="entry name" value="ACETYLTRANSFERASE"/>
    <property type="match status" value="1"/>
</dbReference>
<evidence type="ECO:0000313" key="2">
    <source>
        <dbReference type="EMBL" id="SHO63454.1"/>
    </source>
</evidence>
<protein>
    <submittedName>
        <fullName evidence="2">Transferase hexapeptide (Six repeat-containing protein)</fullName>
    </submittedName>
</protein>